<proteinExistence type="predicted"/>
<evidence type="ECO:0000256" key="2">
    <source>
        <dbReference type="ARBA" id="ARBA00022801"/>
    </source>
</evidence>
<evidence type="ECO:0000259" key="4">
    <source>
        <dbReference type="SMART" id="SM00245"/>
    </source>
</evidence>
<reference evidence="5 6" key="1">
    <citation type="journal article" date="2015" name="Microbes Environ.">
        <title>Distribution and evolution of nitrogen fixation genes in the phylum bacteroidetes.</title>
        <authorList>
            <person name="Inoue J."/>
            <person name="Oshima K."/>
            <person name="Suda W."/>
            <person name="Sakamoto M."/>
            <person name="Iino T."/>
            <person name="Noda S."/>
            <person name="Hongoh Y."/>
            <person name="Hattori M."/>
            <person name="Ohkuma M."/>
        </authorList>
    </citation>
    <scope>NUCLEOTIDE SEQUENCE [LARGE SCALE GENOMIC DNA]</scope>
    <source>
        <strain evidence="5">JCM 15548</strain>
    </source>
</reference>
<dbReference type="AlphaFoldDB" id="A0A0E9LWN5"/>
<dbReference type="GO" id="GO:0004175">
    <property type="term" value="F:endopeptidase activity"/>
    <property type="evidence" value="ECO:0007669"/>
    <property type="project" value="TreeGrafter"/>
</dbReference>
<keyword evidence="3" id="KW-0720">Serine protease</keyword>
<name>A0A0E9LWN5_9BACT</name>
<gene>
    <name evidence="5" type="ORF">JCM15548_11938</name>
</gene>
<dbReference type="InterPro" id="IPR004447">
    <property type="entry name" value="Peptidase_S41A"/>
</dbReference>
<feature type="domain" description="Tail specific protease" evidence="4">
    <location>
        <begin position="6"/>
        <end position="198"/>
    </location>
</feature>
<dbReference type="Proteomes" id="UP000032900">
    <property type="component" value="Unassembled WGS sequence"/>
</dbReference>
<dbReference type="Gene3D" id="3.30.750.44">
    <property type="match status" value="1"/>
</dbReference>
<dbReference type="GO" id="GO:0007165">
    <property type="term" value="P:signal transduction"/>
    <property type="evidence" value="ECO:0007669"/>
    <property type="project" value="TreeGrafter"/>
</dbReference>
<dbReference type="STRING" id="1236989.JCM15548_11938"/>
<dbReference type="Gene3D" id="2.30.42.10">
    <property type="match status" value="1"/>
</dbReference>
<comment type="caution">
    <text evidence="5">The sequence shown here is derived from an EMBL/GenBank/DDBJ whole genome shotgun (WGS) entry which is preliminary data.</text>
</comment>
<evidence type="ECO:0000313" key="5">
    <source>
        <dbReference type="EMBL" id="GAO29718.1"/>
    </source>
</evidence>
<evidence type="ECO:0000256" key="3">
    <source>
        <dbReference type="ARBA" id="ARBA00022825"/>
    </source>
</evidence>
<dbReference type="PANTHER" id="PTHR32060:SF30">
    <property type="entry name" value="CARBOXY-TERMINAL PROCESSING PROTEASE CTPA"/>
    <property type="match status" value="1"/>
</dbReference>
<dbReference type="InterPro" id="IPR029045">
    <property type="entry name" value="ClpP/crotonase-like_dom_sf"/>
</dbReference>
<dbReference type="EMBL" id="BAZW01000012">
    <property type="protein sequence ID" value="GAO29718.1"/>
    <property type="molecule type" value="Genomic_DNA"/>
</dbReference>
<evidence type="ECO:0000256" key="1">
    <source>
        <dbReference type="ARBA" id="ARBA00022670"/>
    </source>
</evidence>
<dbReference type="InterPro" id="IPR036034">
    <property type="entry name" value="PDZ_sf"/>
</dbReference>
<organism evidence="5 6">
    <name type="scientific">Geofilum rubicundum JCM 15548</name>
    <dbReference type="NCBI Taxonomy" id="1236989"/>
    <lineage>
        <taxon>Bacteria</taxon>
        <taxon>Pseudomonadati</taxon>
        <taxon>Bacteroidota</taxon>
        <taxon>Bacteroidia</taxon>
        <taxon>Marinilabiliales</taxon>
        <taxon>Marinilabiliaceae</taxon>
        <taxon>Geofilum</taxon>
    </lineage>
</organism>
<dbReference type="SUPFAM" id="SSF52096">
    <property type="entry name" value="ClpP/crotonase"/>
    <property type="match status" value="1"/>
</dbReference>
<protein>
    <submittedName>
        <fullName evidence="5">Carboxy-terminal processing protease</fullName>
    </submittedName>
</protein>
<dbReference type="GO" id="GO:0006508">
    <property type="term" value="P:proteolysis"/>
    <property type="evidence" value="ECO:0007669"/>
    <property type="project" value="UniProtKB-KW"/>
</dbReference>
<dbReference type="Pfam" id="PF03572">
    <property type="entry name" value="Peptidase_S41"/>
    <property type="match status" value="1"/>
</dbReference>
<dbReference type="GO" id="GO:0030288">
    <property type="term" value="C:outer membrane-bounded periplasmic space"/>
    <property type="evidence" value="ECO:0007669"/>
    <property type="project" value="TreeGrafter"/>
</dbReference>
<keyword evidence="2" id="KW-0378">Hydrolase</keyword>
<dbReference type="InterPro" id="IPR005151">
    <property type="entry name" value="Tail-specific_protease"/>
</dbReference>
<dbReference type="RefSeq" id="WP_227625593.1">
    <property type="nucleotide sequence ID" value="NZ_BAZW01000012.1"/>
</dbReference>
<evidence type="ECO:0000313" key="6">
    <source>
        <dbReference type="Proteomes" id="UP000032900"/>
    </source>
</evidence>
<dbReference type="PANTHER" id="PTHR32060">
    <property type="entry name" value="TAIL-SPECIFIC PROTEASE"/>
    <property type="match status" value="1"/>
</dbReference>
<dbReference type="Gene3D" id="3.90.226.10">
    <property type="entry name" value="2-enoyl-CoA Hydratase, Chain A, domain 1"/>
    <property type="match status" value="1"/>
</dbReference>
<dbReference type="CDD" id="cd07560">
    <property type="entry name" value="Peptidase_S41_CPP"/>
    <property type="match status" value="1"/>
</dbReference>
<keyword evidence="1 5" id="KW-0645">Protease</keyword>
<keyword evidence="6" id="KW-1185">Reference proteome</keyword>
<dbReference type="GO" id="GO:0008236">
    <property type="term" value="F:serine-type peptidase activity"/>
    <property type="evidence" value="ECO:0007669"/>
    <property type="project" value="UniProtKB-KW"/>
</dbReference>
<sequence length="369" mass="41873">MRRGRPDLIDVEITRGSIPVYSVDVAYMVTDSIGYIKVSRFGRNTYQEFLTAMARLKAHNCQSVIVDFRGNSGGYLDIAISMTNEFLDKGDLIVYTEGKASPRQDALANGLGSCKDMGVTVLIDEFSASASEIFAGAIQDNDRGLIVGRRSFGKGLVQQQIPLPDGSAIRLTVARYYTPSGRGIQKPYENGVEDYHRDILARFEHGEFFERDSIDLDESLEFRTRNGRLVFGGGGIMPDVFVARDTTAFSDYYYRLRDRAIIYQYALRYSDDNRLQLQRFDDVDALKNHLDEQNLLDGLLAFAREEGVAYNEKDFRRSRQYIAVELKAYITRNILDNEGFYPVFHEIDEVLKVAVNQIQKGNDVLTFDN</sequence>
<accession>A0A0E9LWN5</accession>
<dbReference type="SMART" id="SM00245">
    <property type="entry name" value="TSPc"/>
    <property type="match status" value="1"/>
</dbReference>